<dbReference type="CDD" id="cd16917">
    <property type="entry name" value="HATPase_UhpB-NarQ-NarX-like"/>
    <property type="match status" value="1"/>
</dbReference>
<dbReference type="Gene3D" id="1.20.5.1930">
    <property type="match status" value="1"/>
</dbReference>
<keyword evidence="4" id="KW-0472">Membrane</keyword>
<dbReference type="SUPFAM" id="SSF55874">
    <property type="entry name" value="ATPase domain of HSP90 chaperone/DNA topoisomerase II/histidine kinase"/>
    <property type="match status" value="1"/>
</dbReference>
<dbReference type="Gene3D" id="3.30.565.10">
    <property type="entry name" value="Histidine kinase-like ATPase, C-terminal domain"/>
    <property type="match status" value="1"/>
</dbReference>
<keyword evidence="1" id="KW-0808">Transferase</keyword>
<feature type="transmembrane region" description="Helical" evidence="4">
    <location>
        <begin position="124"/>
        <end position="144"/>
    </location>
</feature>
<keyword evidence="4" id="KW-0812">Transmembrane</keyword>
<feature type="transmembrane region" description="Helical" evidence="4">
    <location>
        <begin position="55"/>
        <end position="73"/>
    </location>
</feature>
<keyword evidence="4" id="KW-1133">Transmembrane helix</keyword>
<evidence type="ECO:0000256" key="2">
    <source>
        <dbReference type="ARBA" id="ARBA00022777"/>
    </source>
</evidence>
<gene>
    <name evidence="6" type="ORF">I0C86_02925</name>
</gene>
<keyword evidence="3" id="KW-0902">Two-component regulatory system</keyword>
<protein>
    <submittedName>
        <fullName evidence="6">Sensor histidine kinase</fullName>
    </submittedName>
</protein>
<feature type="transmembrane region" description="Helical" evidence="4">
    <location>
        <begin position="85"/>
        <end position="103"/>
    </location>
</feature>
<dbReference type="PANTHER" id="PTHR24421:SF63">
    <property type="entry name" value="SENSOR HISTIDINE KINASE DESK"/>
    <property type="match status" value="1"/>
</dbReference>
<sequence>MSTGTYDRTTGCATTEPTLVWVSRHPGAWFPLAWAPVLLVAPLISALAGGQAVRAAYLVLLGATFAGTVWLPYRTHPRVQRNSQALLLLFAALCTGYLVAWHTDRQFIFPLLAIATAVAVRQRSAVSVIASLTISGAVAVGLESRSLETALALGFSTFFAGAATFLVQYLVGIVSELTRTREQLARAAVAEERLRFSRDLHDLLGHTLSVMVVQAQAVRRLLDRDPEAAVEHARDIETTGRQALAEVRDAVGGYRSVRLVEELANARTALAAANVRVDVTSPAVPLDPRVDSLLGWVVREGTTNVLRHARARGCRITVGFDGRVASVDIVNDGPGGTGGEGSGLRGLRERVTDLGGELTVTATASEFRLAASVPVHPEPGRR</sequence>
<dbReference type="InterPro" id="IPR050482">
    <property type="entry name" value="Sensor_HK_TwoCompSys"/>
</dbReference>
<dbReference type="InterPro" id="IPR036890">
    <property type="entry name" value="HATPase_C_sf"/>
</dbReference>
<dbReference type="PANTHER" id="PTHR24421">
    <property type="entry name" value="NITRATE/NITRITE SENSOR PROTEIN NARX-RELATED"/>
    <property type="match status" value="1"/>
</dbReference>
<dbReference type="Pfam" id="PF07730">
    <property type="entry name" value="HisKA_3"/>
    <property type="match status" value="1"/>
</dbReference>
<keyword evidence="2 6" id="KW-0418">Kinase</keyword>
<dbReference type="GO" id="GO:0016301">
    <property type="term" value="F:kinase activity"/>
    <property type="evidence" value="ECO:0007669"/>
    <property type="project" value="UniProtKB-KW"/>
</dbReference>
<feature type="transmembrane region" description="Helical" evidence="4">
    <location>
        <begin position="28"/>
        <end position="48"/>
    </location>
</feature>
<evidence type="ECO:0000256" key="3">
    <source>
        <dbReference type="ARBA" id="ARBA00023012"/>
    </source>
</evidence>
<dbReference type="EMBL" id="JADPUN010000049">
    <property type="protein sequence ID" value="MBF9127954.1"/>
    <property type="molecule type" value="Genomic_DNA"/>
</dbReference>
<keyword evidence="7" id="KW-1185">Reference proteome</keyword>
<evidence type="ECO:0000256" key="4">
    <source>
        <dbReference type="SAM" id="Phobius"/>
    </source>
</evidence>
<comment type="caution">
    <text evidence="6">The sequence shown here is derived from an EMBL/GenBank/DDBJ whole genome shotgun (WGS) entry which is preliminary data.</text>
</comment>
<proteinExistence type="predicted"/>
<accession>A0ABS0GP47</accession>
<evidence type="ECO:0000313" key="6">
    <source>
        <dbReference type="EMBL" id="MBF9127954.1"/>
    </source>
</evidence>
<evidence type="ECO:0000256" key="1">
    <source>
        <dbReference type="ARBA" id="ARBA00022679"/>
    </source>
</evidence>
<evidence type="ECO:0000259" key="5">
    <source>
        <dbReference type="Pfam" id="PF07730"/>
    </source>
</evidence>
<feature type="transmembrane region" description="Helical" evidence="4">
    <location>
        <begin position="150"/>
        <end position="171"/>
    </location>
</feature>
<name>A0ABS0GP47_9ACTN</name>
<evidence type="ECO:0000313" key="7">
    <source>
        <dbReference type="Proteomes" id="UP000638560"/>
    </source>
</evidence>
<dbReference type="RefSeq" id="WP_196199620.1">
    <property type="nucleotide sequence ID" value="NZ_JADPUN010000049.1"/>
</dbReference>
<reference evidence="6 7" key="1">
    <citation type="submission" date="2020-11" db="EMBL/GenBank/DDBJ databases">
        <title>A novel isolate from a Black sea contaminated sediment with potential to produce alkanes: Plantactinospora alkalitolerans sp. nov.</title>
        <authorList>
            <person name="Carro L."/>
            <person name="Veyisoglu A."/>
            <person name="Guven K."/>
            <person name="Schumann P."/>
            <person name="Klenk H.-P."/>
            <person name="Sahin N."/>
        </authorList>
    </citation>
    <scope>NUCLEOTIDE SEQUENCE [LARGE SCALE GENOMIC DNA]</scope>
    <source>
        <strain evidence="6 7">S1510</strain>
    </source>
</reference>
<dbReference type="InterPro" id="IPR011712">
    <property type="entry name" value="Sig_transdc_His_kin_sub3_dim/P"/>
</dbReference>
<feature type="domain" description="Signal transduction histidine kinase subgroup 3 dimerisation and phosphoacceptor" evidence="5">
    <location>
        <begin position="192"/>
        <end position="257"/>
    </location>
</feature>
<dbReference type="Proteomes" id="UP000638560">
    <property type="component" value="Unassembled WGS sequence"/>
</dbReference>
<organism evidence="6 7">
    <name type="scientific">Plantactinospora alkalitolerans</name>
    <dbReference type="NCBI Taxonomy" id="2789879"/>
    <lineage>
        <taxon>Bacteria</taxon>
        <taxon>Bacillati</taxon>
        <taxon>Actinomycetota</taxon>
        <taxon>Actinomycetes</taxon>
        <taxon>Micromonosporales</taxon>
        <taxon>Micromonosporaceae</taxon>
        <taxon>Plantactinospora</taxon>
    </lineage>
</organism>